<keyword evidence="1" id="KW-0732">Signal</keyword>
<dbReference type="RefSeq" id="WP_163963912.1">
    <property type="nucleotide sequence ID" value="NZ_JAAGNX010000002.1"/>
</dbReference>
<name>A0A6B2M1I6_9BACT</name>
<dbReference type="EMBL" id="JAAGNX010000002">
    <property type="protein sequence ID" value="NDV62212.1"/>
    <property type="molecule type" value="Genomic_DNA"/>
</dbReference>
<accession>A0A6B2M1I6</accession>
<organism evidence="2 3">
    <name type="scientific">Oceanipulchritudo coccoides</name>
    <dbReference type="NCBI Taxonomy" id="2706888"/>
    <lineage>
        <taxon>Bacteria</taxon>
        <taxon>Pseudomonadati</taxon>
        <taxon>Verrucomicrobiota</taxon>
        <taxon>Opitutia</taxon>
        <taxon>Puniceicoccales</taxon>
        <taxon>Oceanipulchritudinaceae</taxon>
        <taxon>Oceanipulchritudo</taxon>
    </lineage>
</organism>
<evidence type="ECO:0008006" key="4">
    <source>
        <dbReference type="Google" id="ProtNLM"/>
    </source>
</evidence>
<evidence type="ECO:0000313" key="3">
    <source>
        <dbReference type="Proteomes" id="UP000478417"/>
    </source>
</evidence>
<sequence length="418" mass="46863">MKNRWRIVWSGTALLAVLAFPGSVSAQNGQDCLPELDPDCSAEVRLLAGQSMDVGSIVIQRSTDEVCVTYLLSEESLVDGMLIYETHLAIGDELVDIAQTQGNKWGTNPIPGQFPYGESFYEGVPCVSFCLLLSDLGLVDVETLYIAAHAVVGIVDDSIEYMMETAWGEGSRFNERGNWGMYIMFEPCWFEIVPSYVGYEDNPSNCDFDYNDFGMDFMGVETYVGDVLRTIELQFCARVNRAENLHDIHILRSLKGNYTYSLVRDHVAMGTETVGGVDIPGSGDFDVVLFDTERWPNDASQVLDQIVTITITMDVGNDLNKLGDFGPAPRFDLSDRFSLYDPYMVNRSLGMIESHMTNVRLAKPPLPAGIYEVPCVLVIPECDWPHPDEAVTITGPYPMFYDYYSTQLPAYKYWWDLP</sequence>
<protein>
    <recommendedName>
        <fullName evidence="4">DUF4842 domain-containing protein</fullName>
    </recommendedName>
</protein>
<evidence type="ECO:0000256" key="1">
    <source>
        <dbReference type="SAM" id="SignalP"/>
    </source>
</evidence>
<keyword evidence="3" id="KW-1185">Reference proteome</keyword>
<feature type="chain" id="PRO_5025641317" description="DUF4842 domain-containing protein" evidence="1">
    <location>
        <begin position="27"/>
        <end position="418"/>
    </location>
</feature>
<dbReference type="Proteomes" id="UP000478417">
    <property type="component" value="Unassembled WGS sequence"/>
</dbReference>
<dbReference type="AlphaFoldDB" id="A0A6B2M1I6"/>
<feature type="signal peptide" evidence="1">
    <location>
        <begin position="1"/>
        <end position="26"/>
    </location>
</feature>
<comment type="caution">
    <text evidence="2">The sequence shown here is derived from an EMBL/GenBank/DDBJ whole genome shotgun (WGS) entry which is preliminary data.</text>
</comment>
<evidence type="ECO:0000313" key="2">
    <source>
        <dbReference type="EMBL" id="NDV62212.1"/>
    </source>
</evidence>
<proteinExistence type="predicted"/>
<reference evidence="2 3" key="1">
    <citation type="submission" date="2020-02" db="EMBL/GenBank/DDBJ databases">
        <title>Albibacoteraceae fam. nov., the first described family within the subdivision 4 Verrucomicrobia.</title>
        <authorList>
            <person name="Xi F."/>
        </authorList>
    </citation>
    <scope>NUCLEOTIDE SEQUENCE [LARGE SCALE GENOMIC DNA]</scope>
    <source>
        <strain evidence="2 3">CK1056</strain>
    </source>
</reference>
<gene>
    <name evidence="2" type="ORF">G0Q06_07115</name>
</gene>